<keyword evidence="5" id="KW-0547">Nucleotide-binding</keyword>
<keyword evidence="6 13" id="KW-0418">Kinase</keyword>
<dbReference type="SMART" id="SM00046">
    <property type="entry name" value="DAGKc"/>
    <property type="match status" value="1"/>
</dbReference>
<dbReference type="RefSeq" id="WP_183486923.1">
    <property type="nucleotide sequence ID" value="NZ_JBHUOV010000001.1"/>
</dbReference>
<keyword evidence="2" id="KW-0444">Lipid biosynthesis</keyword>
<dbReference type="PANTHER" id="PTHR12358:SF106">
    <property type="entry name" value="LIPID KINASE YEGS"/>
    <property type="match status" value="1"/>
</dbReference>
<dbReference type="NCBIfam" id="TIGR00147">
    <property type="entry name" value="YegS/Rv2252/BmrU family lipid kinase"/>
    <property type="match status" value="1"/>
</dbReference>
<dbReference type="EC" id="2.7.1.-" evidence="13"/>
<evidence type="ECO:0000259" key="12">
    <source>
        <dbReference type="PROSITE" id="PS50146"/>
    </source>
</evidence>
<evidence type="ECO:0000256" key="11">
    <source>
        <dbReference type="ARBA" id="ARBA00023264"/>
    </source>
</evidence>
<evidence type="ECO:0000313" key="13">
    <source>
        <dbReference type="EMBL" id="MFD2823290.1"/>
    </source>
</evidence>
<keyword evidence="14" id="KW-1185">Reference proteome</keyword>
<dbReference type="InterPro" id="IPR045540">
    <property type="entry name" value="YegS/DAGK_C"/>
</dbReference>
<dbReference type="Pfam" id="PF00781">
    <property type="entry name" value="DAGK_cat"/>
    <property type="match status" value="1"/>
</dbReference>
<comment type="cofactor">
    <cofactor evidence="1">
        <name>Mg(2+)</name>
        <dbReference type="ChEBI" id="CHEBI:18420"/>
    </cofactor>
</comment>
<evidence type="ECO:0000256" key="4">
    <source>
        <dbReference type="ARBA" id="ARBA00022723"/>
    </source>
</evidence>
<keyword evidence="9" id="KW-0443">Lipid metabolism</keyword>
<keyword evidence="4" id="KW-0479">Metal-binding</keyword>
<evidence type="ECO:0000256" key="10">
    <source>
        <dbReference type="ARBA" id="ARBA00023209"/>
    </source>
</evidence>
<dbReference type="InterPro" id="IPR016064">
    <property type="entry name" value="NAD/diacylglycerol_kinase_sf"/>
</dbReference>
<evidence type="ECO:0000256" key="2">
    <source>
        <dbReference type="ARBA" id="ARBA00022516"/>
    </source>
</evidence>
<keyword evidence="7" id="KW-0067">ATP-binding</keyword>
<dbReference type="Gene3D" id="3.40.50.10330">
    <property type="entry name" value="Probable inorganic polyphosphate/atp-NAD kinase, domain 1"/>
    <property type="match status" value="1"/>
</dbReference>
<dbReference type="InterPro" id="IPR050187">
    <property type="entry name" value="Lipid_Phosphate_FormReg"/>
</dbReference>
<gene>
    <name evidence="13" type="ORF">ACFS5M_06390</name>
</gene>
<keyword evidence="3 13" id="KW-0808">Transferase</keyword>
<dbReference type="InterPro" id="IPR001206">
    <property type="entry name" value="Diacylglycerol_kinase_cat_dom"/>
</dbReference>
<dbReference type="GO" id="GO:0016301">
    <property type="term" value="F:kinase activity"/>
    <property type="evidence" value="ECO:0007669"/>
    <property type="project" value="UniProtKB-KW"/>
</dbReference>
<proteinExistence type="predicted"/>
<dbReference type="InterPro" id="IPR017438">
    <property type="entry name" value="ATP-NAD_kinase_N"/>
</dbReference>
<reference evidence="14" key="1">
    <citation type="journal article" date="2019" name="Int. J. Syst. Evol. Microbiol.">
        <title>The Global Catalogue of Microorganisms (GCM) 10K type strain sequencing project: providing services to taxonomists for standard genome sequencing and annotation.</title>
        <authorList>
            <consortium name="The Broad Institute Genomics Platform"/>
            <consortium name="The Broad Institute Genome Sequencing Center for Infectious Disease"/>
            <person name="Wu L."/>
            <person name="Ma J."/>
        </authorList>
    </citation>
    <scope>NUCLEOTIDE SEQUENCE [LARGE SCALE GENOMIC DNA]</scope>
    <source>
        <strain evidence="14">KCTC 32141</strain>
    </source>
</reference>
<dbReference type="InterPro" id="IPR005218">
    <property type="entry name" value="Diacylglycerol/lipid_kinase"/>
</dbReference>
<evidence type="ECO:0000256" key="7">
    <source>
        <dbReference type="ARBA" id="ARBA00022840"/>
    </source>
</evidence>
<organism evidence="13 14">
    <name type="scientific">Lacinutrix iliipiscaria</name>
    <dbReference type="NCBI Taxonomy" id="1230532"/>
    <lineage>
        <taxon>Bacteria</taxon>
        <taxon>Pseudomonadati</taxon>
        <taxon>Bacteroidota</taxon>
        <taxon>Flavobacteriia</taxon>
        <taxon>Flavobacteriales</taxon>
        <taxon>Flavobacteriaceae</taxon>
        <taxon>Lacinutrix</taxon>
    </lineage>
</organism>
<accession>A0ABW5WM38</accession>
<sequence length="293" mass="32346">MINIHFIINPIAGEGKNKITKGFLLKHLEADSYHVTIKHSEYKKHAIELTQNSIAEKASIIVACGGDGTINEVASCLINSSIILGVIPTGSGNGLASNLNIPKDINKALELIKNQDVKSIDAGQINNKIFFSNTGIGFDAQVVKHYEASAQRKLSSYIKACLKALQSFKGKNKVVITINDQQIVTNPFLIFTSNSNELGYKVSLTPKASLQDGLLDVLVVPKMNLLKTLFFGVLILFKKHHVLSQVKTYMTKRLTLSIQYQDFFETQIDGEFYKINSNTIHISIIEKALLVIA</sequence>
<comment type="caution">
    <text evidence="13">The sequence shown here is derived from an EMBL/GenBank/DDBJ whole genome shotgun (WGS) entry which is preliminary data.</text>
</comment>
<keyword evidence="11" id="KW-1208">Phospholipid metabolism</keyword>
<keyword evidence="8" id="KW-0460">Magnesium</keyword>
<dbReference type="EMBL" id="JBHUOV010000001">
    <property type="protein sequence ID" value="MFD2823290.1"/>
    <property type="molecule type" value="Genomic_DNA"/>
</dbReference>
<evidence type="ECO:0000256" key="6">
    <source>
        <dbReference type="ARBA" id="ARBA00022777"/>
    </source>
</evidence>
<dbReference type="PANTHER" id="PTHR12358">
    <property type="entry name" value="SPHINGOSINE KINASE"/>
    <property type="match status" value="1"/>
</dbReference>
<keyword evidence="10" id="KW-0594">Phospholipid biosynthesis</keyword>
<dbReference type="SUPFAM" id="SSF111331">
    <property type="entry name" value="NAD kinase/diacylglycerol kinase-like"/>
    <property type="match status" value="1"/>
</dbReference>
<name>A0ABW5WM38_9FLAO</name>
<dbReference type="Gene3D" id="2.60.200.40">
    <property type="match status" value="1"/>
</dbReference>
<dbReference type="Proteomes" id="UP001597533">
    <property type="component" value="Unassembled WGS sequence"/>
</dbReference>
<evidence type="ECO:0000256" key="1">
    <source>
        <dbReference type="ARBA" id="ARBA00001946"/>
    </source>
</evidence>
<dbReference type="PROSITE" id="PS50146">
    <property type="entry name" value="DAGK"/>
    <property type="match status" value="1"/>
</dbReference>
<evidence type="ECO:0000256" key="5">
    <source>
        <dbReference type="ARBA" id="ARBA00022741"/>
    </source>
</evidence>
<evidence type="ECO:0000313" key="14">
    <source>
        <dbReference type="Proteomes" id="UP001597533"/>
    </source>
</evidence>
<evidence type="ECO:0000256" key="8">
    <source>
        <dbReference type="ARBA" id="ARBA00022842"/>
    </source>
</evidence>
<dbReference type="Pfam" id="PF19279">
    <property type="entry name" value="YegS_C"/>
    <property type="match status" value="1"/>
</dbReference>
<evidence type="ECO:0000256" key="3">
    <source>
        <dbReference type="ARBA" id="ARBA00022679"/>
    </source>
</evidence>
<feature type="domain" description="DAGKc" evidence="12">
    <location>
        <begin position="1"/>
        <end position="129"/>
    </location>
</feature>
<protein>
    <submittedName>
        <fullName evidence="13">Diacylglycerol/lipid kinase family protein</fullName>
        <ecNumber evidence="13">2.7.1.-</ecNumber>
    </submittedName>
</protein>
<evidence type="ECO:0000256" key="9">
    <source>
        <dbReference type="ARBA" id="ARBA00023098"/>
    </source>
</evidence>